<proteinExistence type="predicted"/>
<protein>
    <submittedName>
        <fullName evidence="1">Uncharacterized protein</fullName>
    </submittedName>
</protein>
<sequence length="64" mass="7127">MQDAQNLYYSVSKTIGGDERKSGQDQFSDIWNLGGPAQTCKCFQLLKRLNDLSHDPFGGFCPQA</sequence>
<accession>A0AAU8U4B4</accession>
<evidence type="ECO:0000313" key="2">
    <source>
        <dbReference type="Proteomes" id="UP000033099"/>
    </source>
</evidence>
<dbReference type="Proteomes" id="UP000033099">
    <property type="component" value="Chromosome"/>
</dbReference>
<dbReference type="AlphaFoldDB" id="A0AAU8U4B4"/>
<dbReference type="KEGG" id="pfb:VO64_4886"/>
<evidence type="ECO:0000313" key="1">
    <source>
        <dbReference type="EMBL" id="AKA85432.1"/>
    </source>
</evidence>
<dbReference type="EMBL" id="CP011117">
    <property type="protein sequence ID" value="AKA85432.1"/>
    <property type="molecule type" value="Genomic_DNA"/>
</dbReference>
<organism evidence="1 2">
    <name type="scientific">Pseudomonas synxantha</name>
    <dbReference type="NCBI Taxonomy" id="47883"/>
    <lineage>
        <taxon>Bacteria</taxon>
        <taxon>Pseudomonadati</taxon>
        <taxon>Pseudomonadota</taxon>
        <taxon>Gammaproteobacteria</taxon>
        <taxon>Pseudomonadales</taxon>
        <taxon>Pseudomonadaceae</taxon>
        <taxon>Pseudomonas</taxon>
    </lineage>
</organism>
<gene>
    <name evidence="1" type="ORF">VO64_4886</name>
</gene>
<name>A0AAU8U4B4_9PSED</name>
<reference evidence="1 2" key="1">
    <citation type="journal article" date="2015" name="Genome Announc.">
        <title>Complete Genome Sequence of Biocontrol Strain Pseudomonas fluorescens LBUM223.</title>
        <authorList>
            <person name="Roquigny R."/>
            <person name="Arseneault T."/>
            <person name="Gadkar V.J."/>
            <person name="Novinscak A."/>
            <person name="Joly D.L."/>
            <person name="Filion M."/>
        </authorList>
    </citation>
    <scope>NUCLEOTIDE SEQUENCE [LARGE SCALE GENOMIC DNA]</scope>
    <source>
        <strain evidence="1 2">LBUM223</strain>
    </source>
</reference>